<dbReference type="AlphaFoldDB" id="A0A346B177"/>
<dbReference type="KEGG" id="meg:DKB62_10010"/>
<keyword evidence="3" id="KW-1185">Reference proteome</keyword>
<proteinExistence type="predicted"/>
<name>A0A346B177_9FIRM</name>
<evidence type="ECO:0000259" key="1">
    <source>
        <dbReference type="Pfam" id="PF22479"/>
    </source>
</evidence>
<dbReference type="InterPro" id="IPR054252">
    <property type="entry name" value="Pam3_gp18"/>
</dbReference>
<evidence type="ECO:0000313" key="2">
    <source>
        <dbReference type="EMBL" id="AXL21870.1"/>
    </source>
</evidence>
<dbReference type="RefSeq" id="WP_107196318.1">
    <property type="nucleotide sequence ID" value="NZ_CP029462.1"/>
</dbReference>
<sequence>MITISMTDANDFYESVIIDTVQFNLHFAWNDHSQSWSMDVRDSQNTDIVRGIALVPNFPLLHQYRRHAGLPGGEFVAVITSPVTGNEKIGRTDFITGKASMVYIPEAELNDIMASTV</sequence>
<dbReference type="Pfam" id="PF22479">
    <property type="entry name" value="Pam3_gp18"/>
    <property type="match status" value="1"/>
</dbReference>
<dbReference type="Proteomes" id="UP000254337">
    <property type="component" value="Chromosome"/>
</dbReference>
<protein>
    <recommendedName>
        <fullName evidence="1">Cyanophage baseplate Pam3 plug gp18 domain-containing protein</fullName>
    </recommendedName>
</protein>
<feature type="domain" description="Cyanophage baseplate Pam3 plug gp18" evidence="1">
    <location>
        <begin position="1"/>
        <end position="105"/>
    </location>
</feature>
<dbReference type="OrthoDB" id="8656592at2"/>
<reference evidence="2 3" key="1">
    <citation type="submission" date="2018-05" db="EMBL/GenBank/DDBJ databases">
        <title>Complete genome sequence of Megasphaera sp. AJH120T, isolated from the ceca of a chicken.</title>
        <authorList>
            <person name="Maki J."/>
            <person name="Looft T."/>
        </authorList>
    </citation>
    <scope>NUCLEOTIDE SEQUENCE [LARGE SCALE GENOMIC DNA]</scope>
    <source>
        <strain evidence="2 3">AJH120</strain>
    </source>
</reference>
<dbReference type="EMBL" id="CP029462">
    <property type="protein sequence ID" value="AXL21870.1"/>
    <property type="molecule type" value="Genomic_DNA"/>
</dbReference>
<gene>
    <name evidence="2" type="ORF">DKB62_10010</name>
</gene>
<organism evidence="2 3">
    <name type="scientific">Megasphaera stantonii</name>
    <dbReference type="NCBI Taxonomy" id="2144175"/>
    <lineage>
        <taxon>Bacteria</taxon>
        <taxon>Bacillati</taxon>
        <taxon>Bacillota</taxon>
        <taxon>Negativicutes</taxon>
        <taxon>Veillonellales</taxon>
        <taxon>Veillonellaceae</taxon>
        <taxon>Megasphaera</taxon>
    </lineage>
</organism>
<accession>A0A346B177</accession>
<evidence type="ECO:0000313" key="3">
    <source>
        <dbReference type="Proteomes" id="UP000254337"/>
    </source>
</evidence>